<feature type="domain" description="Alpha-glycerophosphate oxidase C-terminal" evidence="1">
    <location>
        <begin position="7"/>
        <end position="115"/>
    </location>
</feature>
<dbReference type="Proteomes" id="UP000263642">
    <property type="component" value="Unassembled WGS sequence"/>
</dbReference>
<feature type="non-terminal residue" evidence="2">
    <location>
        <position position="1"/>
    </location>
</feature>
<dbReference type="Gene3D" id="1.10.8.870">
    <property type="entry name" value="Alpha-glycerophosphate oxidase, cap domain"/>
    <property type="match status" value="1"/>
</dbReference>
<evidence type="ECO:0000259" key="1">
    <source>
        <dbReference type="Pfam" id="PF16901"/>
    </source>
</evidence>
<name>A0A3D3RBW9_9PLAN</name>
<evidence type="ECO:0000313" key="2">
    <source>
        <dbReference type="EMBL" id="HCO25090.1"/>
    </source>
</evidence>
<evidence type="ECO:0000313" key="3">
    <source>
        <dbReference type="Proteomes" id="UP000263642"/>
    </source>
</evidence>
<dbReference type="EMBL" id="DQAY01000117">
    <property type="protein sequence ID" value="HCO25090.1"/>
    <property type="molecule type" value="Genomic_DNA"/>
</dbReference>
<comment type="caution">
    <text evidence="2">The sequence shown here is derived from an EMBL/GenBank/DDBJ whole genome shotgun (WGS) entry which is preliminary data.</text>
</comment>
<dbReference type="Pfam" id="PF16901">
    <property type="entry name" value="DAO_C"/>
    <property type="match status" value="1"/>
</dbReference>
<dbReference type="AlphaFoldDB" id="A0A3D3RBW9"/>
<gene>
    <name evidence="2" type="ORF">DIT97_19450</name>
</gene>
<reference evidence="2 3" key="1">
    <citation type="journal article" date="2018" name="Nat. Biotechnol.">
        <title>A standardized bacterial taxonomy based on genome phylogeny substantially revises the tree of life.</title>
        <authorList>
            <person name="Parks D.H."/>
            <person name="Chuvochina M."/>
            <person name="Waite D.W."/>
            <person name="Rinke C."/>
            <person name="Skarshewski A."/>
            <person name="Chaumeil P.A."/>
            <person name="Hugenholtz P."/>
        </authorList>
    </citation>
    <scope>NUCLEOTIDE SEQUENCE [LARGE SCALE GENOMIC DNA]</scope>
    <source>
        <strain evidence="2">UBA9375</strain>
    </source>
</reference>
<sequence length="145" mass="16508">ESKPRLIPGAEHYPQTADILKAEQDRLAEKYQLSQASIQTLWTLQGTMIEEILDSLPDFSTDLLPGTNIPRQYVLWTINHEWVETIGDLVERRLMLIFDETLQAATLQALAECLVETGKLEAAQIPATLEIYQAHLTKFYGKRIL</sequence>
<protein>
    <recommendedName>
        <fullName evidence="1">Alpha-glycerophosphate oxidase C-terminal domain-containing protein</fullName>
    </recommendedName>
</protein>
<accession>A0A3D3RBW9</accession>
<proteinExistence type="predicted"/>
<dbReference type="InterPro" id="IPR031656">
    <property type="entry name" value="DAO_C"/>
</dbReference>
<dbReference type="InterPro" id="IPR038299">
    <property type="entry name" value="DAO_C_sf"/>
</dbReference>
<organism evidence="2 3">
    <name type="scientific">Gimesia maris</name>
    <dbReference type="NCBI Taxonomy" id="122"/>
    <lineage>
        <taxon>Bacteria</taxon>
        <taxon>Pseudomonadati</taxon>
        <taxon>Planctomycetota</taxon>
        <taxon>Planctomycetia</taxon>
        <taxon>Planctomycetales</taxon>
        <taxon>Planctomycetaceae</taxon>
        <taxon>Gimesia</taxon>
    </lineage>
</organism>